<feature type="compositionally biased region" description="Basic and acidic residues" evidence="1">
    <location>
        <begin position="32"/>
        <end position="49"/>
    </location>
</feature>
<organism evidence="2">
    <name type="scientific">bioreactor metagenome</name>
    <dbReference type="NCBI Taxonomy" id="1076179"/>
    <lineage>
        <taxon>unclassified sequences</taxon>
        <taxon>metagenomes</taxon>
        <taxon>ecological metagenomes</taxon>
    </lineage>
</organism>
<dbReference type="EMBL" id="VSSQ01144859">
    <property type="protein sequence ID" value="MPN64254.1"/>
    <property type="molecule type" value="Genomic_DNA"/>
</dbReference>
<sequence length="80" mass="8137">MGRHGPGLHWRAGPVWREPAAPLGHGLAGGSDDLRRSDTLGGDHADGEGYRSGAHRTGENPALPVGGVRCSTAGCGGLAW</sequence>
<proteinExistence type="predicted"/>
<name>A0A645JXD3_9ZZZZ</name>
<evidence type="ECO:0000256" key="1">
    <source>
        <dbReference type="SAM" id="MobiDB-lite"/>
    </source>
</evidence>
<reference evidence="2" key="1">
    <citation type="submission" date="2019-08" db="EMBL/GenBank/DDBJ databases">
        <authorList>
            <person name="Kucharzyk K."/>
            <person name="Murdoch R.W."/>
            <person name="Higgins S."/>
            <person name="Loffler F."/>
        </authorList>
    </citation>
    <scope>NUCLEOTIDE SEQUENCE</scope>
</reference>
<feature type="region of interest" description="Disordered" evidence="1">
    <location>
        <begin position="1"/>
        <end position="64"/>
    </location>
</feature>
<evidence type="ECO:0000313" key="2">
    <source>
        <dbReference type="EMBL" id="MPN64254.1"/>
    </source>
</evidence>
<comment type="caution">
    <text evidence="2">The sequence shown here is derived from an EMBL/GenBank/DDBJ whole genome shotgun (WGS) entry which is preliminary data.</text>
</comment>
<protein>
    <submittedName>
        <fullName evidence="2">Uncharacterized protein</fullName>
    </submittedName>
</protein>
<accession>A0A645JXD3</accession>
<gene>
    <name evidence="2" type="ORF">SDC9_212025</name>
</gene>
<dbReference type="AlphaFoldDB" id="A0A645JXD3"/>